<name>A0A1H9QCV1_9LACT</name>
<proteinExistence type="predicted"/>
<dbReference type="AlphaFoldDB" id="A0A1H9QCV1"/>
<sequence length="155" mass="17072">MKLMKRITPMIVLLAILLYPKTTAFATTELKDNQLDMKTNRIEAKTGEKEIQGGNNETLFDETIMNELSEKMEKEAAEKAAKAEKIFIQEMKDATLYDPSGLFNEPENAQPISQTTKTTTEAPVNHTNTLLLTGGSFVTVVGGAIASVLNYKKGD</sequence>
<keyword evidence="3" id="KW-1185">Reference proteome</keyword>
<protein>
    <recommendedName>
        <fullName evidence="4">ESAT-6 secretion machinery protein EssA</fullName>
    </recommendedName>
</protein>
<evidence type="ECO:0000313" key="3">
    <source>
        <dbReference type="Proteomes" id="UP000198948"/>
    </source>
</evidence>
<dbReference type="RefSeq" id="WP_092649707.1">
    <property type="nucleotide sequence ID" value="NZ_FOHA01000002.1"/>
</dbReference>
<organism evidence="2 3">
    <name type="scientific">Isobaculum melis</name>
    <dbReference type="NCBI Taxonomy" id="142588"/>
    <lineage>
        <taxon>Bacteria</taxon>
        <taxon>Bacillati</taxon>
        <taxon>Bacillota</taxon>
        <taxon>Bacilli</taxon>
        <taxon>Lactobacillales</taxon>
        <taxon>Carnobacteriaceae</taxon>
        <taxon>Isobaculum</taxon>
    </lineage>
</organism>
<keyword evidence="1" id="KW-0732">Signal</keyword>
<dbReference type="STRING" id="142588.SAMN04488559_1024"/>
<reference evidence="2 3" key="1">
    <citation type="submission" date="2016-10" db="EMBL/GenBank/DDBJ databases">
        <authorList>
            <person name="de Groot N.N."/>
        </authorList>
    </citation>
    <scope>NUCLEOTIDE SEQUENCE [LARGE SCALE GENOMIC DNA]</scope>
    <source>
        <strain evidence="2 3">DSM 13760</strain>
    </source>
</reference>
<accession>A0A1H9QCV1</accession>
<evidence type="ECO:0008006" key="4">
    <source>
        <dbReference type="Google" id="ProtNLM"/>
    </source>
</evidence>
<dbReference type="Proteomes" id="UP000198948">
    <property type="component" value="Unassembled WGS sequence"/>
</dbReference>
<gene>
    <name evidence="2" type="ORF">SAMN04488559_1024</name>
</gene>
<feature type="signal peptide" evidence="1">
    <location>
        <begin position="1"/>
        <end position="26"/>
    </location>
</feature>
<dbReference type="EMBL" id="FOHA01000002">
    <property type="protein sequence ID" value="SER58361.1"/>
    <property type="molecule type" value="Genomic_DNA"/>
</dbReference>
<evidence type="ECO:0000313" key="2">
    <source>
        <dbReference type="EMBL" id="SER58361.1"/>
    </source>
</evidence>
<feature type="chain" id="PRO_5011640450" description="ESAT-6 secretion machinery protein EssA" evidence="1">
    <location>
        <begin position="27"/>
        <end position="155"/>
    </location>
</feature>
<evidence type="ECO:0000256" key="1">
    <source>
        <dbReference type="SAM" id="SignalP"/>
    </source>
</evidence>